<dbReference type="RefSeq" id="WP_135477701.1">
    <property type="nucleotide sequence ID" value="NZ_SIJK02000011.1"/>
</dbReference>
<evidence type="ECO:0000256" key="2">
    <source>
        <dbReference type="ARBA" id="ARBA00010231"/>
    </source>
</evidence>
<reference evidence="9 10" key="1">
    <citation type="submission" date="2021-03" db="EMBL/GenBank/DDBJ databases">
        <authorList>
            <person name="Grouzdev D.S."/>
        </authorList>
    </citation>
    <scope>NUCLEOTIDE SEQUENCE [LARGE SCALE GENOMIC DNA]</scope>
    <source>
        <strain evidence="9 10">M50-1</strain>
    </source>
</reference>
<feature type="domain" description="Alpha-D-phosphohexomutase alpha/beta/alpha" evidence="8">
    <location>
        <begin position="151"/>
        <end position="252"/>
    </location>
</feature>
<dbReference type="SUPFAM" id="SSF53738">
    <property type="entry name" value="Phosphoglucomutase, first 3 domains"/>
    <property type="match status" value="2"/>
</dbReference>
<keyword evidence="4" id="KW-0479">Metal-binding</keyword>
<evidence type="ECO:0000256" key="6">
    <source>
        <dbReference type="ARBA" id="ARBA00023235"/>
    </source>
</evidence>
<protein>
    <submittedName>
        <fullName evidence="9">Phosphoglucomutase</fullName>
    </submittedName>
</protein>
<dbReference type="InterPro" id="IPR016055">
    <property type="entry name" value="A-D-PHexomutase_a/b/a-I/II/III"/>
</dbReference>
<sequence>MTQRYRPYALAWQAIYSADFTLDQVRQRVMTLARGLGARNLSCLVAYDTRFMGPLFARDCLEILQAHGVEASLASSHMPLPALHHALDEHLAHCALYVSACNRPYYYNGLALLADGSAQLSLEPDPAQVTAPLFPHADPLPPDQLVDLRLPYFAALREAIDLDLIRRTSLTIFVDAMNGTAAGVVPALLSDSGQTRAIEINREPDPLFGRSTPAPLTAGLNRLKKLVRESDSHLGLAISADGTALALVDKNGEQLDPAETALLIATYMARQYRQRGAVVIPPPDLASPLAGLPRVTAWEEQTGLRVEGLRDPAERLVELLALPRQRPVVGATPDGEIIIGRYAGYADAILAGLVCIEMVARSGGNLRSLIDAQREQLLKP</sequence>
<dbReference type="PANTHER" id="PTHR43771:SF2">
    <property type="entry name" value="PHOSPHOMANNOMUTASE_PHOSPHOGLUCOMUTASE"/>
    <property type="match status" value="1"/>
</dbReference>
<evidence type="ECO:0000313" key="10">
    <source>
        <dbReference type="Proteomes" id="UP001193081"/>
    </source>
</evidence>
<comment type="similarity">
    <text evidence="2">Belongs to the phosphohexose mutase family.</text>
</comment>
<keyword evidence="3" id="KW-0597">Phosphoprotein</keyword>
<evidence type="ECO:0000256" key="4">
    <source>
        <dbReference type="ARBA" id="ARBA00022723"/>
    </source>
</evidence>
<dbReference type="InterPro" id="IPR005844">
    <property type="entry name" value="A-D-PHexomutase_a/b/a-I"/>
</dbReference>
<evidence type="ECO:0000259" key="7">
    <source>
        <dbReference type="Pfam" id="PF02878"/>
    </source>
</evidence>
<dbReference type="InterPro" id="IPR005845">
    <property type="entry name" value="A-D-PHexomutase_a/b/a-II"/>
</dbReference>
<name>A0ABS4D895_9CHLR</name>
<dbReference type="Pfam" id="PF02879">
    <property type="entry name" value="PGM_PMM_II"/>
    <property type="match status" value="1"/>
</dbReference>
<keyword evidence="6" id="KW-0413">Isomerase</keyword>
<gene>
    <name evidence="9" type="ORF">EYB53_008085</name>
</gene>
<organism evidence="9 10">
    <name type="scientific">Candidatus Chloroploca mongolica</name>
    <dbReference type="NCBI Taxonomy" id="2528176"/>
    <lineage>
        <taxon>Bacteria</taxon>
        <taxon>Bacillati</taxon>
        <taxon>Chloroflexota</taxon>
        <taxon>Chloroflexia</taxon>
        <taxon>Chloroflexales</taxon>
        <taxon>Chloroflexineae</taxon>
        <taxon>Oscillochloridaceae</taxon>
        <taxon>Candidatus Chloroploca</taxon>
    </lineage>
</organism>
<evidence type="ECO:0000256" key="1">
    <source>
        <dbReference type="ARBA" id="ARBA00001946"/>
    </source>
</evidence>
<evidence type="ECO:0000259" key="8">
    <source>
        <dbReference type="Pfam" id="PF02879"/>
    </source>
</evidence>
<evidence type="ECO:0000313" key="9">
    <source>
        <dbReference type="EMBL" id="MBP1465662.1"/>
    </source>
</evidence>
<evidence type="ECO:0000256" key="3">
    <source>
        <dbReference type="ARBA" id="ARBA00022553"/>
    </source>
</evidence>
<evidence type="ECO:0000256" key="5">
    <source>
        <dbReference type="ARBA" id="ARBA00022842"/>
    </source>
</evidence>
<comment type="caution">
    <text evidence="9">The sequence shown here is derived from an EMBL/GenBank/DDBJ whole genome shotgun (WGS) entry which is preliminary data.</text>
</comment>
<dbReference type="Pfam" id="PF02878">
    <property type="entry name" value="PGM_PMM_I"/>
    <property type="match status" value="1"/>
</dbReference>
<keyword evidence="5" id="KW-0460">Magnesium</keyword>
<dbReference type="Proteomes" id="UP001193081">
    <property type="component" value="Unassembled WGS sequence"/>
</dbReference>
<dbReference type="EMBL" id="SIJK02000011">
    <property type="protein sequence ID" value="MBP1465662.1"/>
    <property type="molecule type" value="Genomic_DNA"/>
</dbReference>
<keyword evidence="10" id="KW-1185">Reference proteome</keyword>
<dbReference type="Gene3D" id="3.40.120.10">
    <property type="entry name" value="Alpha-D-Glucose-1,6-Bisphosphate, subunit A, domain 3"/>
    <property type="match status" value="3"/>
</dbReference>
<comment type="cofactor">
    <cofactor evidence="1">
        <name>Mg(2+)</name>
        <dbReference type="ChEBI" id="CHEBI:18420"/>
    </cofactor>
</comment>
<dbReference type="PANTHER" id="PTHR43771">
    <property type="entry name" value="PHOSPHOMANNOMUTASE"/>
    <property type="match status" value="1"/>
</dbReference>
<accession>A0ABS4D895</accession>
<feature type="domain" description="Alpha-D-phosphohexomutase alpha/beta/alpha" evidence="7">
    <location>
        <begin position="17"/>
        <end position="121"/>
    </location>
</feature>
<proteinExistence type="inferred from homology"/>